<reference evidence="2 3" key="1">
    <citation type="submission" date="2020-08" db="EMBL/GenBank/DDBJ databases">
        <title>Description of novel Pseudomonas species.</title>
        <authorList>
            <person name="Duman M."/>
            <person name="Mulet M."/>
            <person name="Altun S."/>
            <person name="Saticioglu I.B."/>
            <person name="Lalucat J."/>
            <person name="Garcia-Valdes E."/>
        </authorList>
    </citation>
    <scope>NUCLEOTIDE SEQUENCE [LARGE SCALE GENOMIC DNA]</scope>
    <source>
        <strain evidence="2 3">P66</strain>
    </source>
</reference>
<sequence length="516" mass="56830">TLRTARNAHDQRAARYALQALDGRMKTQVLMRPNQIIASASGATRLKIGVTQINHWLTDLGQAEVMANMQTTDRGQYLARTKAWMGQNLGTALPAVLVGLNAWNLWNTAKQASNDGQFTPEEWRVLSANAAYAGNAVAALWVGPAWNRAGGMVAKLGDKTLKVAQAGYSQWLREAQTVASGSSQAAVAREFAAVSKGLILRTATWATLGAVAAGLEAWQIFTEAGRATSKEEKVLLRAKFGAVTGMAATAAIQAIGAGLGYWYSFAWVMSTPVTILLAGLGLAYLLITMAANRYKREGLRLWLHRCSWGRGAKPEWMDNDGHPRQMRALLETLQRPTVAGRALYYGGGSTPRKWLGFWVQVQVPAALAGKELSLQPAMVERTYFCKAGMQLTPENYYVQFLNGHWVNPNLLGKLPDAPRGTSYITDYAYADTDEHRLWQVWIETTTADPTFEMEVIYPLDVLRRDDGRGYLFRLALEWSAQEADRGNSVFSGELREEDGIVLMQQGTQLLKLTVPN</sequence>
<keyword evidence="1" id="KW-0472">Membrane</keyword>
<evidence type="ECO:0000313" key="2">
    <source>
        <dbReference type="EMBL" id="MBM5461427.1"/>
    </source>
</evidence>
<evidence type="ECO:0000313" key="3">
    <source>
        <dbReference type="Proteomes" id="UP000745663"/>
    </source>
</evidence>
<gene>
    <name evidence="2" type="ORF">H8F21_28120</name>
</gene>
<feature type="transmembrane region" description="Helical" evidence="1">
    <location>
        <begin position="269"/>
        <end position="291"/>
    </location>
</feature>
<keyword evidence="3" id="KW-1185">Reference proteome</keyword>
<dbReference type="Proteomes" id="UP000745663">
    <property type="component" value="Unassembled WGS sequence"/>
</dbReference>
<accession>A0ABS2C6F7</accession>
<feature type="non-terminal residue" evidence="2">
    <location>
        <position position="1"/>
    </location>
</feature>
<name>A0ABS2C6F7_9PSED</name>
<proteinExistence type="predicted"/>
<dbReference type="EMBL" id="JACOPV010000027">
    <property type="protein sequence ID" value="MBM5461427.1"/>
    <property type="molecule type" value="Genomic_DNA"/>
</dbReference>
<keyword evidence="1" id="KW-0812">Transmembrane</keyword>
<keyword evidence="1" id="KW-1133">Transmembrane helix</keyword>
<comment type="caution">
    <text evidence="2">The sequence shown here is derived from an EMBL/GenBank/DDBJ whole genome shotgun (WGS) entry which is preliminary data.</text>
</comment>
<feature type="transmembrane region" description="Helical" evidence="1">
    <location>
        <begin position="240"/>
        <end position="263"/>
    </location>
</feature>
<organism evidence="2 3">
    <name type="scientific">Pseudomonas arcuscaelestis</name>
    <dbReference type="NCBI Taxonomy" id="2710591"/>
    <lineage>
        <taxon>Bacteria</taxon>
        <taxon>Pseudomonadati</taxon>
        <taxon>Pseudomonadota</taxon>
        <taxon>Gammaproteobacteria</taxon>
        <taxon>Pseudomonadales</taxon>
        <taxon>Pseudomonadaceae</taxon>
        <taxon>Pseudomonas</taxon>
    </lineage>
</organism>
<protein>
    <submittedName>
        <fullName evidence="2">Uncharacterized protein</fullName>
    </submittedName>
</protein>
<evidence type="ECO:0000256" key="1">
    <source>
        <dbReference type="SAM" id="Phobius"/>
    </source>
</evidence>